<accession>A0A1R3H1H6</accession>
<organism evidence="2 3">
    <name type="scientific">Corchorus capsularis</name>
    <name type="common">Jute</name>
    <dbReference type="NCBI Taxonomy" id="210143"/>
    <lineage>
        <taxon>Eukaryota</taxon>
        <taxon>Viridiplantae</taxon>
        <taxon>Streptophyta</taxon>
        <taxon>Embryophyta</taxon>
        <taxon>Tracheophyta</taxon>
        <taxon>Spermatophyta</taxon>
        <taxon>Magnoliopsida</taxon>
        <taxon>eudicotyledons</taxon>
        <taxon>Gunneridae</taxon>
        <taxon>Pentapetalae</taxon>
        <taxon>rosids</taxon>
        <taxon>malvids</taxon>
        <taxon>Malvales</taxon>
        <taxon>Malvaceae</taxon>
        <taxon>Grewioideae</taxon>
        <taxon>Apeibeae</taxon>
        <taxon>Corchorus</taxon>
    </lineage>
</organism>
<reference evidence="2 3" key="1">
    <citation type="submission" date="2013-09" db="EMBL/GenBank/DDBJ databases">
        <title>Corchorus capsularis genome sequencing.</title>
        <authorList>
            <person name="Alam M."/>
            <person name="Haque M.S."/>
            <person name="Islam M.S."/>
            <person name="Emdad E.M."/>
            <person name="Islam M.M."/>
            <person name="Ahmed B."/>
            <person name="Halim A."/>
            <person name="Hossen Q.M.M."/>
            <person name="Hossain M.Z."/>
            <person name="Ahmed R."/>
            <person name="Khan M.M."/>
            <person name="Islam R."/>
            <person name="Rashid M.M."/>
            <person name="Khan S.A."/>
            <person name="Rahman M.S."/>
            <person name="Alam M."/>
        </authorList>
    </citation>
    <scope>NUCLEOTIDE SEQUENCE [LARGE SCALE GENOMIC DNA]</scope>
    <source>
        <strain evidence="3">cv. CVL-1</strain>
        <tissue evidence="2">Whole seedling</tissue>
    </source>
</reference>
<dbReference type="EMBL" id="AWWV01012838">
    <property type="protein sequence ID" value="OMO64141.1"/>
    <property type="molecule type" value="Genomic_DNA"/>
</dbReference>
<keyword evidence="3" id="KW-1185">Reference proteome</keyword>
<evidence type="ECO:0000256" key="1">
    <source>
        <dbReference type="SAM" id="MobiDB-lite"/>
    </source>
</evidence>
<protein>
    <submittedName>
        <fullName evidence="2">Uncharacterized protein</fullName>
    </submittedName>
</protein>
<dbReference type="Gramene" id="OMO64141">
    <property type="protein sequence ID" value="OMO64141"/>
    <property type="gene ID" value="CCACVL1_21987"/>
</dbReference>
<dbReference type="Proteomes" id="UP000188268">
    <property type="component" value="Unassembled WGS sequence"/>
</dbReference>
<gene>
    <name evidence="2" type="ORF">CCACVL1_21987</name>
</gene>
<comment type="caution">
    <text evidence="2">The sequence shown here is derived from an EMBL/GenBank/DDBJ whole genome shotgun (WGS) entry which is preliminary data.</text>
</comment>
<sequence length="48" mass="5289">MSQTLVPTQNSASQPINLHTISRNPRSQKAKSTVTTHGVAPRGHHRYP</sequence>
<evidence type="ECO:0000313" key="3">
    <source>
        <dbReference type="Proteomes" id="UP000188268"/>
    </source>
</evidence>
<feature type="compositionally biased region" description="Polar residues" evidence="1">
    <location>
        <begin position="1"/>
        <end position="36"/>
    </location>
</feature>
<proteinExistence type="predicted"/>
<feature type="region of interest" description="Disordered" evidence="1">
    <location>
        <begin position="1"/>
        <end position="48"/>
    </location>
</feature>
<evidence type="ECO:0000313" key="2">
    <source>
        <dbReference type="EMBL" id="OMO64141.1"/>
    </source>
</evidence>
<name>A0A1R3H1H6_COCAP</name>
<dbReference type="AlphaFoldDB" id="A0A1R3H1H6"/>